<feature type="compositionally biased region" description="Basic and acidic residues" evidence="1">
    <location>
        <begin position="119"/>
        <end position="151"/>
    </location>
</feature>
<proteinExistence type="predicted"/>
<organism evidence="2 3">
    <name type="scientific">Caenorhabditis nigoni</name>
    <dbReference type="NCBI Taxonomy" id="1611254"/>
    <lineage>
        <taxon>Eukaryota</taxon>
        <taxon>Metazoa</taxon>
        <taxon>Ecdysozoa</taxon>
        <taxon>Nematoda</taxon>
        <taxon>Chromadorea</taxon>
        <taxon>Rhabditida</taxon>
        <taxon>Rhabditina</taxon>
        <taxon>Rhabditomorpha</taxon>
        <taxon>Rhabditoidea</taxon>
        <taxon>Rhabditidae</taxon>
        <taxon>Peloderinae</taxon>
        <taxon>Caenorhabditis</taxon>
    </lineage>
</organism>
<dbReference type="Proteomes" id="UP000230233">
    <property type="component" value="Chromosome III"/>
</dbReference>
<gene>
    <name evidence="2" type="primary">Cnig_chr_III.g10911</name>
    <name evidence="2" type="ORF">B9Z55_010911</name>
</gene>
<protein>
    <submittedName>
        <fullName evidence="2">Uncharacterized protein</fullName>
    </submittedName>
</protein>
<evidence type="ECO:0000256" key="1">
    <source>
        <dbReference type="SAM" id="MobiDB-lite"/>
    </source>
</evidence>
<dbReference type="EMBL" id="PDUG01000003">
    <property type="protein sequence ID" value="PIC39116.1"/>
    <property type="molecule type" value="Genomic_DNA"/>
</dbReference>
<feature type="region of interest" description="Disordered" evidence="1">
    <location>
        <begin position="92"/>
        <end position="151"/>
    </location>
</feature>
<evidence type="ECO:0000313" key="3">
    <source>
        <dbReference type="Proteomes" id="UP000230233"/>
    </source>
</evidence>
<accession>A0A2G5UIS5</accession>
<evidence type="ECO:0000313" key="2">
    <source>
        <dbReference type="EMBL" id="PIC39116.1"/>
    </source>
</evidence>
<sequence>MCKRKFYGYLRENKEMMRKTEFVSVWKCYEWFLNACLEEFKGLEDNLDIVKVIQEEISFRIPTDENYLETMKPKEYPMKSFLVCEGEQIGEDDVDKKKKKKKTPKKKVEAKTAPESPDDTQKTSKPEEANEDVLKEFPEEEKPTDDFQKSF</sequence>
<keyword evidence="3" id="KW-1185">Reference proteome</keyword>
<comment type="caution">
    <text evidence="2">The sequence shown here is derived from an EMBL/GenBank/DDBJ whole genome shotgun (WGS) entry which is preliminary data.</text>
</comment>
<reference evidence="3" key="1">
    <citation type="submission" date="2017-10" db="EMBL/GenBank/DDBJ databases">
        <title>Rapid genome shrinkage in a self-fertile nematode reveals novel sperm competition proteins.</title>
        <authorList>
            <person name="Yin D."/>
            <person name="Schwarz E.M."/>
            <person name="Thomas C.G."/>
            <person name="Felde R.L."/>
            <person name="Korf I.F."/>
            <person name="Cutter A.D."/>
            <person name="Schartner C.M."/>
            <person name="Ralston E.J."/>
            <person name="Meyer B.J."/>
            <person name="Haag E.S."/>
        </authorList>
    </citation>
    <scope>NUCLEOTIDE SEQUENCE [LARGE SCALE GENOMIC DNA]</scope>
    <source>
        <strain evidence="3">JU1422</strain>
    </source>
</reference>
<dbReference type="AlphaFoldDB" id="A0A2G5UIS5"/>
<name>A0A2G5UIS5_9PELO</name>